<proteinExistence type="predicted"/>
<feature type="compositionally biased region" description="Polar residues" evidence="5">
    <location>
        <begin position="704"/>
        <end position="730"/>
    </location>
</feature>
<keyword evidence="8" id="KW-1185">Reference proteome</keyword>
<protein>
    <submittedName>
        <fullName evidence="7">SAE2-domain-containing protein</fullName>
    </submittedName>
</protein>
<feature type="region of interest" description="Disordered" evidence="5">
    <location>
        <begin position="419"/>
        <end position="500"/>
    </location>
</feature>
<dbReference type="InterPro" id="IPR013882">
    <property type="entry name" value="Ctp1_C"/>
</dbReference>
<feature type="region of interest" description="Disordered" evidence="5">
    <location>
        <begin position="93"/>
        <end position="132"/>
    </location>
</feature>
<dbReference type="GeneID" id="36594159"/>
<dbReference type="InParanoid" id="A0A2J6SP38"/>
<dbReference type="AlphaFoldDB" id="A0A2J6SP38"/>
<evidence type="ECO:0000256" key="4">
    <source>
        <dbReference type="SAM" id="Coils"/>
    </source>
</evidence>
<dbReference type="OrthoDB" id="5801062at2759"/>
<name>A0A2J6SP38_9HELO</name>
<feature type="region of interest" description="Disordered" evidence="5">
    <location>
        <begin position="308"/>
        <end position="351"/>
    </location>
</feature>
<feature type="region of interest" description="Disordered" evidence="5">
    <location>
        <begin position="512"/>
        <end position="577"/>
    </location>
</feature>
<dbReference type="PANTHER" id="PTHR15107:SF0">
    <property type="entry name" value="DNA ENDONUCLEASE ACTIVATOR CTP1 C-TERMINAL DOMAIN-CONTAINING PROTEIN"/>
    <property type="match status" value="1"/>
</dbReference>
<dbReference type="RefSeq" id="XP_024729412.1">
    <property type="nucleotide sequence ID" value="XM_024886082.1"/>
</dbReference>
<dbReference type="EMBL" id="KZ613903">
    <property type="protein sequence ID" value="PMD52508.1"/>
    <property type="molecule type" value="Genomic_DNA"/>
</dbReference>
<dbReference type="GO" id="GO:0003684">
    <property type="term" value="F:damaged DNA binding"/>
    <property type="evidence" value="ECO:0007669"/>
    <property type="project" value="TreeGrafter"/>
</dbReference>
<dbReference type="Proteomes" id="UP000235371">
    <property type="component" value="Unassembled WGS sequence"/>
</dbReference>
<evidence type="ECO:0000313" key="8">
    <source>
        <dbReference type="Proteomes" id="UP000235371"/>
    </source>
</evidence>
<organism evidence="7 8">
    <name type="scientific">Hyaloscypha bicolor E</name>
    <dbReference type="NCBI Taxonomy" id="1095630"/>
    <lineage>
        <taxon>Eukaryota</taxon>
        <taxon>Fungi</taxon>
        <taxon>Dikarya</taxon>
        <taxon>Ascomycota</taxon>
        <taxon>Pezizomycotina</taxon>
        <taxon>Leotiomycetes</taxon>
        <taxon>Helotiales</taxon>
        <taxon>Hyaloscyphaceae</taxon>
        <taxon>Hyaloscypha</taxon>
        <taxon>Hyaloscypha bicolor</taxon>
    </lineage>
</organism>
<feature type="compositionally biased region" description="Polar residues" evidence="5">
    <location>
        <begin position="639"/>
        <end position="659"/>
    </location>
</feature>
<feature type="region of interest" description="Disordered" evidence="5">
    <location>
        <begin position="592"/>
        <end position="741"/>
    </location>
</feature>
<feature type="compositionally biased region" description="Low complexity" evidence="5">
    <location>
        <begin position="117"/>
        <end position="131"/>
    </location>
</feature>
<dbReference type="InterPro" id="IPR033316">
    <property type="entry name" value="RBBP8-like"/>
</dbReference>
<keyword evidence="2" id="KW-0227">DNA damage</keyword>
<dbReference type="GO" id="GO:0010792">
    <property type="term" value="P:DNA double-strand break processing involved in repair via single-strand annealing"/>
    <property type="evidence" value="ECO:0007669"/>
    <property type="project" value="TreeGrafter"/>
</dbReference>
<gene>
    <name evidence="7" type="ORF">K444DRAFT_656417</name>
</gene>
<feature type="coiled-coil region" evidence="4">
    <location>
        <begin position="188"/>
        <end position="215"/>
    </location>
</feature>
<reference evidence="7 8" key="1">
    <citation type="submission" date="2016-04" db="EMBL/GenBank/DDBJ databases">
        <title>A degradative enzymes factory behind the ericoid mycorrhizal symbiosis.</title>
        <authorList>
            <consortium name="DOE Joint Genome Institute"/>
            <person name="Martino E."/>
            <person name="Morin E."/>
            <person name="Grelet G."/>
            <person name="Kuo A."/>
            <person name="Kohler A."/>
            <person name="Daghino S."/>
            <person name="Barry K."/>
            <person name="Choi C."/>
            <person name="Cichocki N."/>
            <person name="Clum A."/>
            <person name="Copeland A."/>
            <person name="Hainaut M."/>
            <person name="Haridas S."/>
            <person name="Labutti K."/>
            <person name="Lindquist E."/>
            <person name="Lipzen A."/>
            <person name="Khouja H.-R."/>
            <person name="Murat C."/>
            <person name="Ohm R."/>
            <person name="Olson A."/>
            <person name="Spatafora J."/>
            <person name="Veneault-Fourrey C."/>
            <person name="Henrissat B."/>
            <person name="Grigoriev I."/>
            <person name="Martin F."/>
            <person name="Perotto S."/>
        </authorList>
    </citation>
    <scope>NUCLEOTIDE SEQUENCE [LARGE SCALE GENOMIC DNA]</scope>
    <source>
        <strain evidence="7 8">E</strain>
    </source>
</reference>
<feature type="region of interest" description="Disordered" evidence="5">
    <location>
        <begin position="880"/>
        <end position="906"/>
    </location>
</feature>
<evidence type="ECO:0000313" key="7">
    <source>
        <dbReference type="EMBL" id="PMD52508.1"/>
    </source>
</evidence>
<keyword evidence="4" id="KW-0175">Coiled coil</keyword>
<evidence type="ECO:0000256" key="3">
    <source>
        <dbReference type="ARBA" id="ARBA00023242"/>
    </source>
</evidence>
<feature type="region of interest" description="Disordered" evidence="5">
    <location>
        <begin position="246"/>
        <end position="293"/>
    </location>
</feature>
<sequence>MESWKNGRQDLLDQFTKVCNRIGQNVAAELDDKNIARISHEELRLLRETSERVEKLVERNAYLSGELERWKGASTRVEGLEKENNRLAGELAQRLKQQQQDVGTPKPRLQFAAGSKSTTPAPSDPRSAAAAFEADESKTIITWEKHRALTTKYNTLWDHYLNLKDARQTMEDGWRAEKEKAKTLEVWAKEQEITISKKEDKVQRLEEENRRLRARVNGTHPISIVPLIRPGGDNADENGGEITRVVQVPASSPFIAPPVRTSRKGPGSTAQTPKGAESPTHQESPTPEEPNLPAYRGVAETRVEDTEFEAVEGQHTSSTEGSDPVSPSKAVDHEQVSVAKPTAERSSSPDIEFVSARSLKKRKASHNSQTIKTEVKIETISSSPILLARLQYLNPNESLDLDDIGEKVVTPKKQRRVAELTRHVPNSVSLPPLAARFRHHTQSQAHSKTAEEDEPGHTSQETPAQRRDSILQPRSTNRQILPRTSEDRPPKKRRIASDEAVGELVEDGEIAAAATKSRRQTTNSGGLLDGLLAKPSPPKQVLSPRLDYASDKPPRPARTPVTSSLAHERQNPPQDTYDQIIKSTTARLKEYFSSSSRRLGRESAETSRPSSKGSSHSSSAEPILPSSRTSLRESADPSRPTSKGTSRGSAEPTRPTSRSIARVEVPNKLVPTHNLIRYTPKYTLRKPSPETNEPDILPPKRPPITSSYFTKASPRTSAEASRPNYRQSVVPSKAATTKIRRSRNGDGLDWEIDPDQEPLRIRPVGRLKLGDFKVNPNYNQGYDYAFNEVVRGREARQCLQGCTKPECCGRKFRVLAEMNREAAGPPTLSQEEADEMLLDEYLGDNAYKIRNMSKEEKEELIIQAKTRDMANKFGRHRHTYERRTSPPGFWRADFPTTQEEREDREKAHKIARSAVEERYKEAMRPNGRFIFQDE</sequence>
<dbReference type="PANTHER" id="PTHR15107">
    <property type="entry name" value="RETINOBLASTOMA BINDING PROTEIN 8"/>
    <property type="match status" value="1"/>
</dbReference>
<feature type="domain" description="DNA endonuclease activator Ctp1 C-terminal" evidence="6">
    <location>
        <begin position="785"/>
        <end position="899"/>
    </location>
</feature>
<evidence type="ECO:0000256" key="1">
    <source>
        <dbReference type="ARBA" id="ARBA00004123"/>
    </source>
</evidence>
<feature type="compositionally biased region" description="Polar residues" evidence="5">
    <location>
        <begin position="560"/>
        <end position="577"/>
    </location>
</feature>
<accession>A0A2J6SP38</accession>
<evidence type="ECO:0000256" key="2">
    <source>
        <dbReference type="ARBA" id="ARBA00022763"/>
    </source>
</evidence>
<dbReference type="Pfam" id="PF08573">
    <property type="entry name" value="SAE2"/>
    <property type="match status" value="1"/>
</dbReference>
<evidence type="ECO:0000256" key="5">
    <source>
        <dbReference type="SAM" id="MobiDB-lite"/>
    </source>
</evidence>
<comment type="subcellular location">
    <subcellularLocation>
        <location evidence="1">Nucleus</location>
    </subcellularLocation>
</comment>
<dbReference type="STRING" id="1095630.A0A2J6SP38"/>
<feature type="compositionally biased region" description="Low complexity" evidence="5">
    <location>
        <begin position="607"/>
        <end position="619"/>
    </location>
</feature>
<dbReference type="GO" id="GO:0005634">
    <property type="term" value="C:nucleus"/>
    <property type="evidence" value="ECO:0007669"/>
    <property type="project" value="UniProtKB-SubCell"/>
</dbReference>
<evidence type="ECO:0000259" key="6">
    <source>
        <dbReference type="Pfam" id="PF08573"/>
    </source>
</evidence>
<keyword evidence="3" id="KW-0539">Nucleus</keyword>